<comment type="caution">
    <text evidence="2">The sequence shown here is derived from an EMBL/GenBank/DDBJ whole genome shotgun (WGS) entry which is preliminary data.</text>
</comment>
<reference evidence="2 3" key="1">
    <citation type="submission" date="2018-07" db="EMBL/GenBank/DDBJ databases">
        <title>Leeuwenhoekiella genomics.</title>
        <authorList>
            <person name="Tahon G."/>
            <person name="Willems A."/>
        </authorList>
    </citation>
    <scope>NUCLEOTIDE SEQUENCE [LARGE SCALE GENOMIC DNA]</scope>
    <source>
        <strain evidence="2 3">R-50232</strain>
    </source>
</reference>
<evidence type="ECO:0000259" key="1">
    <source>
        <dbReference type="Pfam" id="PF03724"/>
    </source>
</evidence>
<accession>A0A4Q0NTM0</accession>
<dbReference type="PROSITE" id="PS51257">
    <property type="entry name" value="PROKAR_LIPOPROTEIN"/>
    <property type="match status" value="1"/>
</dbReference>
<dbReference type="RefSeq" id="WP_128761653.1">
    <property type="nucleotide sequence ID" value="NZ_QOVI01000004.1"/>
</dbReference>
<evidence type="ECO:0000313" key="2">
    <source>
        <dbReference type="EMBL" id="RXG14246.1"/>
    </source>
</evidence>
<dbReference type="Pfam" id="PF03724">
    <property type="entry name" value="META"/>
    <property type="match status" value="1"/>
</dbReference>
<feature type="domain" description="DUF306" evidence="1">
    <location>
        <begin position="29"/>
        <end position="129"/>
    </location>
</feature>
<dbReference type="EMBL" id="QOVI01000004">
    <property type="protein sequence ID" value="RXG14246.1"/>
    <property type="molecule type" value="Genomic_DNA"/>
</dbReference>
<dbReference type="PANTHER" id="PTHR35535:SF2">
    <property type="entry name" value="DUF306 DOMAIN-CONTAINING PROTEIN"/>
    <property type="match status" value="1"/>
</dbReference>
<dbReference type="OrthoDB" id="880459at2"/>
<evidence type="ECO:0000313" key="3">
    <source>
        <dbReference type="Proteomes" id="UP000289821"/>
    </source>
</evidence>
<dbReference type="Gene3D" id="2.40.128.270">
    <property type="match status" value="1"/>
</dbReference>
<keyword evidence="2" id="KW-0346">Stress response</keyword>
<dbReference type="AlphaFoldDB" id="A0A4Q0NTM0"/>
<keyword evidence="3" id="KW-1185">Reference proteome</keyword>
<dbReference type="InterPro" id="IPR053147">
    <property type="entry name" value="Hsp_HslJ-like"/>
</dbReference>
<dbReference type="PANTHER" id="PTHR35535">
    <property type="entry name" value="HEAT SHOCK PROTEIN HSLJ"/>
    <property type="match status" value="1"/>
</dbReference>
<protein>
    <submittedName>
        <fullName evidence="2">Heat shock protein HslJ</fullName>
    </submittedName>
</protein>
<gene>
    <name evidence="2" type="ORF">DSM04_104354</name>
</gene>
<proteinExistence type="predicted"/>
<sequence>MRIVIALVIFGLVGFSSCKSTNKKMQGPKGKYIVQSVKTDSIADKEMTIIFNEDTGQINGRGVCNSYSSTYVVSGESIKFSPAISTKMMCPEGTSLEYNFFQALLKANTFSIKKGKLSLYNAENKLILTAKDD</sequence>
<dbReference type="Proteomes" id="UP000289821">
    <property type="component" value="Unassembled WGS sequence"/>
</dbReference>
<dbReference type="InterPro" id="IPR005184">
    <property type="entry name" value="DUF306_Meta_HslJ"/>
</dbReference>
<dbReference type="InterPro" id="IPR038670">
    <property type="entry name" value="HslJ-like_sf"/>
</dbReference>
<name>A0A4Q0NTM0_9FLAO</name>
<organism evidence="2 3">
    <name type="scientific">Leeuwenhoekiella aestuarii</name>
    <dbReference type="NCBI Taxonomy" id="2249426"/>
    <lineage>
        <taxon>Bacteria</taxon>
        <taxon>Pseudomonadati</taxon>
        <taxon>Bacteroidota</taxon>
        <taxon>Flavobacteriia</taxon>
        <taxon>Flavobacteriales</taxon>
        <taxon>Flavobacteriaceae</taxon>
        <taxon>Leeuwenhoekiella</taxon>
    </lineage>
</organism>